<dbReference type="PANTHER" id="PTHR10344">
    <property type="entry name" value="THYMIDYLATE KINASE"/>
    <property type="match status" value="1"/>
</dbReference>
<dbReference type="PANTHER" id="PTHR10344:SF1">
    <property type="entry name" value="THYMIDYLATE KINASE"/>
    <property type="match status" value="1"/>
</dbReference>
<dbReference type="GO" id="GO:0005524">
    <property type="term" value="F:ATP binding"/>
    <property type="evidence" value="ECO:0007669"/>
    <property type="project" value="UniProtKB-KW"/>
</dbReference>
<dbReference type="FunCoup" id="A0A067MTI4">
    <property type="interactions" value="389"/>
</dbReference>
<sequence>RGAFIVIEGLDRSGKSTQAALLLARLQTHGPAKLIKFPDRTTPIGKLIDAYLRAETELDDRAIHLLFSANRWELASSIEADLRAGTTVLCDRYAFSGIAFSAAKLGPTEPTPLLPYEWCAAPDTHLPVPDLTLFFDIPPALAEARGGYGAERYERAEMQARVRTV</sequence>
<dbReference type="OrthoDB" id="425602at2759"/>
<feature type="non-terminal residue" evidence="11">
    <location>
        <position position="165"/>
    </location>
</feature>
<dbReference type="Pfam" id="PF02223">
    <property type="entry name" value="Thymidylate_kin"/>
    <property type="match status" value="1"/>
</dbReference>
<dbReference type="SUPFAM" id="SSF52540">
    <property type="entry name" value="P-loop containing nucleoside triphosphate hydrolases"/>
    <property type="match status" value="1"/>
</dbReference>
<dbReference type="GO" id="GO:0006233">
    <property type="term" value="P:dTDP biosynthetic process"/>
    <property type="evidence" value="ECO:0007669"/>
    <property type="project" value="InterPro"/>
</dbReference>
<dbReference type="EC" id="2.7.4.9" evidence="3"/>
<evidence type="ECO:0000256" key="1">
    <source>
        <dbReference type="ARBA" id="ARBA00004992"/>
    </source>
</evidence>
<dbReference type="InterPro" id="IPR039430">
    <property type="entry name" value="Thymidylate_kin-like_dom"/>
</dbReference>
<dbReference type="GO" id="GO:0005829">
    <property type="term" value="C:cytosol"/>
    <property type="evidence" value="ECO:0007669"/>
    <property type="project" value="TreeGrafter"/>
</dbReference>
<evidence type="ECO:0000256" key="8">
    <source>
        <dbReference type="ARBA" id="ARBA00022777"/>
    </source>
</evidence>
<dbReference type="Proteomes" id="UP000027195">
    <property type="component" value="Unassembled WGS sequence"/>
</dbReference>
<comment type="similarity">
    <text evidence="2">Belongs to the thymidylate kinase family.</text>
</comment>
<dbReference type="GO" id="GO:0006235">
    <property type="term" value="P:dTTP biosynthetic process"/>
    <property type="evidence" value="ECO:0007669"/>
    <property type="project" value="TreeGrafter"/>
</dbReference>
<dbReference type="InterPro" id="IPR018094">
    <property type="entry name" value="Thymidylate_kinase"/>
</dbReference>
<dbReference type="GO" id="GO:0004550">
    <property type="term" value="F:nucleoside diphosphate kinase activity"/>
    <property type="evidence" value="ECO:0007669"/>
    <property type="project" value="TreeGrafter"/>
</dbReference>
<dbReference type="EMBL" id="KL198020">
    <property type="protein sequence ID" value="KDQ19063.1"/>
    <property type="molecule type" value="Genomic_DNA"/>
</dbReference>
<gene>
    <name evidence="11" type="ORF">BOTBODRAFT_83164</name>
</gene>
<dbReference type="GO" id="GO:0006227">
    <property type="term" value="P:dUDP biosynthetic process"/>
    <property type="evidence" value="ECO:0007669"/>
    <property type="project" value="TreeGrafter"/>
</dbReference>
<dbReference type="CDD" id="cd01672">
    <property type="entry name" value="TMPK"/>
    <property type="match status" value="1"/>
</dbReference>
<evidence type="ECO:0000256" key="9">
    <source>
        <dbReference type="ARBA" id="ARBA00022840"/>
    </source>
</evidence>
<organism evidence="11 12">
    <name type="scientific">Botryobasidium botryosum (strain FD-172 SS1)</name>
    <dbReference type="NCBI Taxonomy" id="930990"/>
    <lineage>
        <taxon>Eukaryota</taxon>
        <taxon>Fungi</taxon>
        <taxon>Dikarya</taxon>
        <taxon>Basidiomycota</taxon>
        <taxon>Agaricomycotina</taxon>
        <taxon>Agaricomycetes</taxon>
        <taxon>Cantharellales</taxon>
        <taxon>Botryobasidiaceae</taxon>
        <taxon>Botryobasidium</taxon>
    </lineage>
</organism>
<keyword evidence="5" id="KW-0808">Transferase</keyword>
<name>A0A067MTI4_BOTB1</name>
<comment type="pathway">
    <text evidence="1">Pyrimidine metabolism; dTTP biosynthesis.</text>
</comment>
<dbReference type="HOGENOM" id="CLU_049131_3_2_1"/>
<evidence type="ECO:0000259" key="10">
    <source>
        <dbReference type="Pfam" id="PF02223"/>
    </source>
</evidence>
<accession>A0A067MTI4</accession>
<keyword evidence="9" id="KW-0067">ATP-binding</keyword>
<dbReference type="STRING" id="930990.A0A067MTI4"/>
<evidence type="ECO:0000256" key="3">
    <source>
        <dbReference type="ARBA" id="ARBA00012980"/>
    </source>
</evidence>
<dbReference type="InParanoid" id="A0A067MTI4"/>
<evidence type="ECO:0000313" key="12">
    <source>
        <dbReference type="Proteomes" id="UP000027195"/>
    </source>
</evidence>
<dbReference type="InterPro" id="IPR027417">
    <property type="entry name" value="P-loop_NTPase"/>
</dbReference>
<proteinExistence type="inferred from homology"/>
<dbReference type="InterPro" id="IPR018095">
    <property type="entry name" value="Thymidylate_kin_CS"/>
</dbReference>
<dbReference type="NCBIfam" id="TIGR00041">
    <property type="entry name" value="DTMP_kinase"/>
    <property type="match status" value="1"/>
</dbReference>
<keyword evidence="7" id="KW-0547">Nucleotide-binding</keyword>
<evidence type="ECO:0000256" key="4">
    <source>
        <dbReference type="ARBA" id="ARBA00017144"/>
    </source>
</evidence>
<evidence type="ECO:0000256" key="6">
    <source>
        <dbReference type="ARBA" id="ARBA00022727"/>
    </source>
</evidence>
<keyword evidence="12" id="KW-1185">Reference proteome</keyword>
<dbReference type="GO" id="GO:0005634">
    <property type="term" value="C:nucleus"/>
    <property type="evidence" value="ECO:0007669"/>
    <property type="project" value="TreeGrafter"/>
</dbReference>
<dbReference type="FunFam" id="3.40.50.300:FF:000679">
    <property type="entry name" value="Thymidylate kinase"/>
    <property type="match status" value="1"/>
</dbReference>
<dbReference type="Gene3D" id="3.40.50.300">
    <property type="entry name" value="P-loop containing nucleotide triphosphate hydrolases"/>
    <property type="match status" value="1"/>
</dbReference>
<evidence type="ECO:0000256" key="2">
    <source>
        <dbReference type="ARBA" id="ARBA00009776"/>
    </source>
</evidence>
<feature type="non-terminal residue" evidence="11">
    <location>
        <position position="1"/>
    </location>
</feature>
<keyword evidence="6" id="KW-0545">Nucleotide biosynthesis</keyword>
<evidence type="ECO:0000256" key="7">
    <source>
        <dbReference type="ARBA" id="ARBA00022741"/>
    </source>
</evidence>
<evidence type="ECO:0000313" key="11">
    <source>
        <dbReference type="EMBL" id="KDQ19063.1"/>
    </source>
</evidence>
<dbReference type="AlphaFoldDB" id="A0A067MTI4"/>
<protein>
    <recommendedName>
        <fullName evidence="4">Thymidylate kinase</fullName>
        <ecNumber evidence="3">2.7.4.9</ecNumber>
    </recommendedName>
</protein>
<keyword evidence="8" id="KW-0418">Kinase</keyword>
<reference evidence="12" key="1">
    <citation type="journal article" date="2014" name="Proc. Natl. Acad. Sci. U.S.A.">
        <title>Extensive sampling of basidiomycete genomes demonstrates inadequacy of the white-rot/brown-rot paradigm for wood decay fungi.</title>
        <authorList>
            <person name="Riley R."/>
            <person name="Salamov A.A."/>
            <person name="Brown D.W."/>
            <person name="Nagy L.G."/>
            <person name="Floudas D."/>
            <person name="Held B.W."/>
            <person name="Levasseur A."/>
            <person name="Lombard V."/>
            <person name="Morin E."/>
            <person name="Otillar R."/>
            <person name="Lindquist E.A."/>
            <person name="Sun H."/>
            <person name="LaButti K.M."/>
            <person name="Schmutz J."/>
            <person name="Jabbour D."/>
            <person name="Luo H."/>
            <person name="Baker S.E."/>
            <person name="Pisabarro A.G."/>
            <person name="Walton J.D."/>
            <person name="Blanchette R.A."/>
            <person name="Henrissat B."/>
            <person name="Martin F."/>
            <person name="Cullen D."/>
            <person name="Hibbett D.S."/>
            <person name="Grigoriev I.V."/>
        </authorList>
    </citation>
    <scope>NUCLEOTIDE SEQUENCE [LARGE SCALE GENOMIC DNA]</scope>
    <source>
        <strain evidence="12">FD-172 SS1</strain>
    </source>
</reference>
<feature type="domain" description="Thymidylate kinase-like" evidence="10">
    <location>
        <begin position="7"/>
        <end position="162"/>
    </location>
</feature>
<evidence type="ECO:0000256" key="5">
    <source>
        <dbReference type="ARBA" id="ARBA00022679"/>
    </source>
</evidence>
<dbReference type="GO" id="GO:0004798">
    <property type="term" value="F:dTMP kinase activity"/>
    <property type="evidence" value="ECO:0007669"/>
    <property type="project" value="UniProtKB-EC"/>
</dbReference>
<dbReference type="PROSITE" id="PS01331">
    <property type="entry name" value="THYMIDYLATE_KINASE"/>
    <property type="match status" value="1"/>
</dbReference>